<reference evidence="9" key="2">
    <citation type="journal article" date="2021" name="PeerJ">
        <title>Extensive microbial diversity within the chicken gut microbiome revealed by metagenomics and culture.</title>
        <authorList>
            <person name="Gilroy R."/>
            <person name="Ravi A."/>
            <person name="Getino M."/>
            <person name="Pursley I."/>
            <person name="Horton D.L."/>
            <person name="Alikhan N.F."/>
            <person name="Baker D."/>
            <person name="Gharbi K."/>
            <person name="Hall N."/>
            <person name="Watson M."/>
            <person name="Adriaenssens E.M."/>
            <person name="Foster-Nyarko E."/>
            <person name="Jarju S."/>
            <person name="Secka A."/>
            <person name="Antonio M."/>
            <person name="Oren A."/>
            <person name="Chaudhuri R.R."/>
            <person name="La Ragione R."/>
            <person name="Hildebrand F."/>
            <person name="Pallen M.J."/>
        </authorList>
    </citation>
    <scope>NUCLEOTIDE SEQUENCE</scope>
    <source>
        <strain evidence="9">ChiBcec15-4380</strain>
    </source>
</reference>
<evidence type="ECO:0000256" key="7">
    <source>
        <dbReference type="PIRNR" id="PIRNR016636"/>
    </source>
</evidence>
<evidence type="ECO:0000256" key="3">
    <source>
        <dbReference type="ARBA" id="ARBA00022475"/>
    </source>
</evidence>
<comment type="caution">
    <text evidence="9">The sequence shown here is derived from an EMBL/GenBank/DDBJ whole genome shotgun (WGS) entry which is preliminary data.</text>
</comment>
<dbReference type="PIRSF" id="PIRSF016636">
    <property type="entry name" value="AlgI_DltB"/>
    <property type="match status" value="1"/>
</dbReference>
<keyword evidence="7" id="KW-0012">Acyltransferase</keyword>
<dbReference type="GO" id="GO:0016746">
    <property type="term" value="F:acyltransferase activity"/>
    <property type="evidence" value="ECO:0007669"/>
    <property type="project" value="UniProtKB-KW"/>
</dbReference>
<feature type="transmembrane region" description="Helical" evidence="8">
    <location>
        <begin position="28"/>
        <end position="43"/>
    </location>
</feature>
<evidence type="ECO:0000256" key="8">
    <source>
        <dbReference type="SAM" id="Phobius"/>
    </source>
</evidence>
<dbReference type="Pfam" id="PF03062">
    <property type="entry name" value="MBOAT"/>
    <property type="match status" value="1"/>
</dbReference>
<gene>
    <name evidence="9" type="ORF">IAA53_09615</name>
</gene>
<name>A0A9D1DIV7_9FIRM</name>
<dbReference type="PANTHER" id="PTHR13285">
    <property type="entry name" value="ACYLTRANSFERASE"/>
    <property type="match status" value="1"/>
</dbReference>
<evidence type="ECO:0000256" key="2">
    <source>
        <dbReference type="ARBA" id="ARBA00010323"/>
    </source>
</evidence>
<protein>
    <submittedName>
        <fullName evidence="9">MBOAT family protein</fullName>
    </submittedName>
</protein>
<dbReference type="InterPro" id="IPR024194">
    <property type="entry name" value="Ac/AlaTfrase_AlgI/DltB"/>
</dbReference>
<comment type="similarity">
    <text evidence="2 7">Belongs to the membrane-bound acyltransferase family.</text>
</comment>
<dbReference type="InterPro" id="IPR051085">
    <property type="entry name" value="MB_O-acyltransferase"/>
</dbReference>
<sequence length="458" mass="52401">MSFSSIPFLFGFMPLFFLLYYLIPQRGRMVWILLGSLVFYGWSCREAPWQFFLLLFLVLMHFGLGWFVAGRWGLLALGLFVDFGLLFLYKYFAFFVNALLSALGLPATLVAPAMPLGLSFFVFQGAAYLIDAYRGQLQETSLVRCGAFFLLFPHAASGPILRHDAMATQLSTPQVSLANVDRGLREFCIGLGLKVLLADRVGKLWQDAASIGYESLSTPLAWMALAAYSFQLYLDFYGYSRMAVGLGWMMGLELPRNFSYPYTAHSMTEFWRRWHMSLSQWFRDYLYIPLGGSRCGMGKTLRNLLIVWLTTGLWHGANWNFLLWGLVLFVLLALEKLGLRRPLEAVPFLGRLYMLLAIPLTWLVFGLSDLSSLHTYLCRLFAVGGDFWGPFAQDTWKYLGQYGLLLLLAALFSTPIPRRVYQRYAGRPWMALLLVAAFLFSFYCIYRGLSDPFLYFQF</sequence>
<feature type="transmembrane region" description="Helical" evidence="8">
    <location>
        <begin position="76"/>
        <end position="103"/>
    </location>
</feature>
<dbReference type="PIRSF" id="PIRSF500217">
    <property type="entry name" value="AlgI"/>
    <property type="match status" value="1"/>
</dbReference>
<reference evidence="9" key="1">
    <citation type="submission" date="2020-10" db="EMBL/GenBank/DDBJ databases">
        <authorList>
            <person name="Gilroy R."/>
        </authorList>
    </citation>
    <scope>NUCLEOTIDE SEQUENCE</scope>
    <source>
        <strain evidence="9">ChiBcec15-4380</strain>
    </source>
</reference>
<feature type="transmembrane region" description="Helical" evidence="8">
    <location>
        <begin position="348"/>
        <end position="367"/>
    </location>
</feature>
<dbReference type="EMBL" id="DVHE01000075">
    <property type="protein sequence ID" value="HIR51509.1"/>
    <property type="molecule type" value="Genomic_DNA"/>
</dbReference>
<keyword evidence="3 7" id="KW-1003">Cell membrane</keyword>
<keyword evidence="7" id="KW-0808">Transferase</keyword>
<evidence type="ECO:0000313" key="10">
    <source>
        <dbReference type="Proteomes" id="UP000824239"/>
    </source>
</evidence>
<keyword evidence="4 8" id="KW-0812">Transmembrane</keyword>
<evidence type="ECO:0000256" key="5">
    <source>
        <dbReference type="ARBA" id="ARBA00022989"/>
    </source>
</evidence>
<proteinExistence type="inferred from homology"/>
<evidence type="ECO:0000256" key="6">
    <source>
        <dbReference type="ARBA" id="ARBA00023136"/>
    </source>
</evidence>
<keyword evidence="5 8" id="KW-1133">Transmembrane helix</keyword>
<feature type="transmembrane region" description="Helical" evidence="8">
    <location>
        <begin position="6"/>
        <end position="23"/>
    </location>
</feature>
<feature type="transmembrane region" description="Helical" evidence="8">
    <location>
        <begin position="398"/>
        <end position="417"/>
    </location>
</feature>
<keyword evidence="6 7" id="KW-0472">Membrane</keyword>
<dbReference type="InterPro" id="IPR028362">
    <property type="entry name" value="AlgI"/>
</dbReference>
<dbReference type="Proteomes" id="UP000824239">
    <property type="component" value="Unassembled WGS sequence"/>
</dbReference>
<dbReference type="InterPro" id="IPR004299">
    <property type="entry name" value="MBOAT_fam"/>
</dbReference>
<evidence type="ECO:0000256" key="4">
    <source>
        <dbReference type="ARBA" id="ARBA00022692"/>
    </source>
</evidence>
<organism evidence="9 10">
    <name type="scientific">Candidatus Avoscillospira avicola</name>
    <dbReference type="NCBI Taxonomy" id="2840706"/>
    <lineage>
        <taxon>Bacteria</taxon>
        <taxon>Bacillati</taxon>
        <taxon>Bacillota</taxon>
        <taxon>Clostridia</taxon>
        <taxon>Eubacteriales</taxon>
        <taxon>Oscillospiraceae</taxon>
        <taxon>Oscillospiraceae incertae sedis</taxon>
        <taxon>Candidatus Avoscillospira</taxon>
    </lineage>
</organism>
<comment type="subcellular location">
    <subcellularLocation>
        <location evidence="1">Cell membrane</location>
        <topology evidence="1">Multi-pass membrane protein</topology>
    </subcellularLocation>
</comment>
<evidence type="ECO:0000313" key="9">
    <source>
        <dbReference type="EMBL" id="HIR51509.1"/>
    </source>
</evidence>
<dbReference type="GO" id="GO:0042121">
    <property type="term" value="P:alginic acid biosynthetic process"/>
    <property type="evidence" value="ECO:0007669"/>
    <property type="project" value="InterPro"/>
</dbReference>
<dbReference type="AlphaFoldDB" id="A0A9D1DIV7"/>
<evidence type="ECO:0000256" key="1">
    <source>
        <dbReference type="ARBA" id="ARBA00004651"/>
    </source>
</evidence>
<accession>A0A9D1DIV7</accession>
<dbReference type="PANTHER" id="PTHR13285:SF18">
    <property type="entry name" value="PROTEIN-CYSTEINE N-PALMITOYLTRANSFERASE RASP"/>
    <property type="match status" value="1"/>
</dbReference>
<dbReference type="GO" id="GO:0005886">
    <property type="term" value="C:plasma membrane"/>
    <property type="evidence" value="ECO:0007669"/>
    <property type="project" value="UniProtKB-SubCell"/>
</dbReference>
<feature type="transmembrane region" description="Helical" evidence="8">
    <location>
        <begin position="321"/>
        <end position="339"/>
    </location>
</feature>
<feature type="transmembrane region" description="Helical" evidence="8">
    <location>
        <begin position="429"/>
        <end position="449"/>
    </location>
</feature>